<dbReference type="SUPFAM" id="SSF51735">
    <property type="entry name" value="NAD(P)-binding Rossmann-fold domains"/>
    <property type="match status" value="1"/>
</dbReference>
<dbReference type="InterPro" id="IPR013149">
    <property type="entry name" value="ADH-like_C"/>
</dbReference>
<keyword evidence="3 5" id="KW-0862">Zinc</keyword>
<keyword evidence="2 5" id="KW-0479">Metal-binding</keyword>
<dbReference type="Pfam" id="PF00107">
    <property type="entry name" value="ADH_zinc_N"/>
    <property type="match status" value="1"/>
</dbReference>
<dbReference type="Gene3D" id="3.40.50.720">
    <property type="entry name" value="NAD(P)-binding Rossmann-like Domain"/>
    <property type="match status" value="1"/>
</dbReference>
<dbReference type="SUPFAM" id="SSF50129">
    <property type="entry name" value="GroES-like"/>
    <property type="match status" value="1"/>
</dbReference>
<dbReference type="OrthoDB" id="442947at2759"/>
<dbReference type="HOGENOM" id="CLU_026673_11_3_1"/>
<accession>X0M326</accession>
<dbReference type="InterPro" id="IPR011032">
    <property type="entry name" value="GroES-like_sf"/>
</dbReference>
<evidence type="ECO:0000256" key="4">
    <source>
        <dbReference type="ARBA" id="ARBA00023002"/>
    </source>
</evidence>
<dbReference type="PANTHER" id="PTHR42813:SF2">
    <property type="entry name" value="DEHYDROGENASE, ZINC-CONTAINING, PUTATIVE (AFU_ORTHOLOGUE AFUA_2G02810)-RELATED"/>
    <property type="match status" value="1"/>
</dbReference>
<comment type="cofactor">
    <cofactor evidence="1 5">
        <name>Zn(2+)</name>
        <dbReference type="ChEBI" id="CHEBI:29105"/>
    </cofactor>
</comment>
<evidence type="ECO:0000259" key="6">
    <source>
        <dbReference type="Pfam" id="PF00107"/>
    </source>
</evidence>
<dbReference type="CDD" id="cd08284">
    <property type="entry name" value="FDH_like_2"/>
    <property type="match status" value="1"/>
</dbReference>
<dbReference type="Pfam" id="PF08240">
    <property type="entry name" value="ADH_N"/>
    <property type="match status" value="1"/>
</dbReference>
<feature type="domain" description="Alcohol dehydrogenase-like N-terminal" evidence="7">
    <location>
        <begin position="25"/>
        <end position="139"/>
    </location>
</feature>
<name>X0M326_FUSOX</name>
<sequence length="348" mass="37486">MRAVVFKGVGKVAVEDRPKPELIHPDDAILKVKVSALCGSDLHWYRGHLTIPTGFIPGHEFIGVVEQKGSQVGTVDIGDVVVASFSTQCGKCFYCLKKQTSRCPKSFLFGNSVGTTSIDGGQAEYVRVPQADSTLVKAPPQIPEHLLVLMGDIFPTGYFCATRFLKHMSKEEAKSSVIAVVGCGPVGICAIATALTMSDTVYALDLVPERLAEAEKLGAKPLLLTEDPIATVKKATEGRGADIALEVVGTADALQWCLDMVRPFGQVSSVGLQTQTLSLDGPALYGKNVTIAWGRCPVRGIFEDALSCLVEVQDMVSFLCEYTVSLEDAVQAYEMFSQRKVQKVLLKP</sequence>
<organism evidence="8">
    <name type="scientific">Fusarium oxysporum f. sp. vasinfectum 25433</name>
    <dbReference type="NCBI Taxonomy" id="1089449"/>
    <lineage>
        <taxon>Eukaryota</taxon>
        <taxon>Fungi</taxon>
        <taxon>Dikarya</taxon>
        <taxon>Ascomycota</taxon>
        <taxon>Pezizomycotina</taxon>
        <taxon>Sordariomycetes</taxon>
        <taxon>Hypocreomycetidae</taxon>
        <taxon>Hypocreales</taxon>
        <taxon>Nectriaceae</taxon>
        <taxon>Fusarium</taxon>
        <taxon>Fusarium oxysporum species complex</taxon>
    </lineage>
</organism>
<evidence type="ECO:0000256" key="2">
    <source>
        <dbReference type="ARBA" id="ARBA00022723"/>
    </source>
</evidence>
<dbReference type="InterPro" id="IPR036291">
    <property type="entry name" value="NAD(P)-bd_dom_sf"/>
</dbReference>
<dbReference type="EMBL" id="KK035233">
    <property type="protein sequence ID" value="EXM15070.1"/>
    <property type="molecule type" value="Genomic_DNA"/>
</dbReference>
<dbReference type="GO" id="GO:0008270">
    <property type="term" value="F:zinc ion binding"/>
    <property type="evidence" value="ECO:0007669"/>
    <property type="project" value="InterPro"/>
</dbReference>
<dbReference type="AlphaFoldDB" id="X0M326"/>
<evidence type="ECO:0000259" key="7">
    <source>
        <dbReference type="Pfam" id="PF08240"/>
    </source>
</evidence>
<feature type="domain" description="Alcohol dehydrogenase-like C-terminal" evidence="6">
    <location>
        <begin position="185"/>
        <end position="292"/>
    </location>
</feature>
<evidence type="ECO:0000256" key="1">
    <source>
        <dbReference type="ARBA" id="ARBA00001947"/>
    </source>
</evidence>
<dbReference type="InterPro" id="IPR013154">
    <property type="entry name" value="ADH-like_N"/>
</dbReference>
<gene>
    <name evidence="8" type="ORF">FOTG_16583</name>
</gene>
<reference evidence="8" key="1">
    <citation type="submission" date="2011-11" db="EMBL/GenBank/DDBJ databases">
        <title>The Genome Sequence of Fusarium oxysporum Cotton.</title>
        <authorList>
            <consortium name="The Broad Institute Genome Sequencing Platform"/>
            <person name="Ma L.-J."/>
            <person name="Gale L.R."/>
            <person name="Schwartz D.C."/>
            <person name="Zhou S."/>
            <person name="Corby-Kistler H."/>
            <person name="Young S.K."/>
            <person name="Zeng Q."/>
            <person name="Gargeya S."/>
            <person name="Fitzgerald M."/>
            <person name="Haas B."/>
            <person name="Abouelleil A."/>
            <person name="Alvarado L."/>
            <person name="Arachchi H.M."/>
            <person name="Berlin A."/>
            <person name="Brown A."/>
            <person name="Chapman S.B."/>
            <person name="Chen Z."/>
            <person name="Dunbar C."/>
            <person name="Freedman E."/>
            <person name="Gearin G."/>
            <person name="Goldberg J."/>
            <person name="Griggs A."/>
            <person name="Gujja S."/>
            <person name="Heiman D."/>
            <person name="Howarth C."/>
            <person name="Larson L."/>
            <person name="Lui A."/>
            <person name="MacDonald P.J.P."/>
            <person name="Montmayeur A."/>
            <person name="Murphy C."/>
            <person name="Neiman D."/>
            <person name="Pearson M."/>
            <person name="Priest M."/>
            <person name="Roberts A."/>
            <person name="Saif S."/>
            <person name="Shea T."/>
            <person name="Shenoy N."/>
            <person name="Sisk P."/>
            <person name="Stolte C."/>
            <person name="Sykes S."/>
            <person name="Wortman J."/>
            <person name="Nusbaum C."/>
            <person name="Birren B."/>
        </authorList>
    </citation>
    <scope>NUCLEOTIDE SEQUENCE [LARGE SCALE GENOMIC DNA]</scope>
    <source>
        <strain evidence="8">25433</strain>
    </source>
</reference>
<evidence type="ECO:0000256" key="3">
    <source>
        <dbReference type="ARBA" id="ARBA00022833"/>
    </source>
</evidence>
<dbReference type="GO" id="GO:0016491">
    <property type="term" value="F:oxidoreductase activity"/>
    <property type="evidence" value="ECO:0007669"/>
    <property type="project" value="UniProtKB-KW"/>
</dbReference>
<keyword evidence="4" id="KW-0560">Oxidoreductase</keyword>
<dbReference type="InterPro" id="IPR002328">
    <property type="entry name" value="ADH_Zn_CS"/>
</dbReference>
<dbReference type="Gene3D" id="3.90.180.10">
    <property type="entry name" value="Medium-chain alcohol dehydrogenases, catalytic domain"/>
    <property type="match status" value="1"/>
</dbReference>
<evidence type="ECO:0000313" key="8">
    <source>
        <dbReference type="EMBL" id="EXM15070.1"/>
    </source>
</evidence>
<evidence type="ECO:0000256" key="5">
    <source>
        <dbReference type="RuleBase" id="RU361277"/>
    </source>
</evidence>
<protein>
    <recommendedName>
        <fullName evidence="9">Enoyl reductase (ER) domain-containing protein</fullName>
    </recommendedName>
</protein>
<proteinExistence type="inferred from homology"/>
<comment type="similarity">
    <text evidence="5">Belongs to the zinc-containing alcohol dehydrogenase family.</text>
</comment>
<dbReference type="Proteomes" id="UP000030701">
    <property type="component" value="Unassembled WGS sequence"/>
</dbReference>
<evidence type="ECO:0008006" key="9">
    <source>
        <dbReference type="Google" id="ProtNLM"/>
    </source>
</evidence>
<reference evidence="8" key="2">
    <citation type="submission" date="2014-03" db="EMBL/GenBank/DDBJ databases">
        <title>The Genome Annotation of Fusarium oxysporum Cotton.</title>
        <authorList>
            <consortium name="The Broad Institute Genomics Platform"/>
            <person name="Ma L.-J."/>
            <person name="Corby-Kistler H."/>
            <person name="Broz K."/>
            <person name="Gale L.R."/>
            <person name="Jonkers W."/>
            <person name="O'Donnell K."/>
            <person name="Ploetz R."/>
            <person name="Steinberg C."/>
            <person name="Schwartz D.C."/>
            <person name="VanEtten H."/>
            <person name="Zhou S."/>
            <person name="Young S.K."/>
            <person name="Zeng Q."/>
            <person name="Gargeya S."/>
            <person name="Fitzgerald M."/>
            <person name="Abouelleil A."/>
            <person name="Alvarado L."/>
            <person name="Chapman S.B."/>
            <person name="Gainer-Dewar J."/>
            <person name="Goldberg J."/>
            <person name="Griggs A."/>
            <person name="Gujja S."/>
            <person name="Hansen M."/>
            <person name="Howarth C."/>
            <person name="Imamovic A."/>
            <person name="Ireland A."/>
            <person name="Larimer J."/>
            <person name="McCowan C."/>
            <person name="Murphy C."/>
            <person name="Pearson M."/>
            <person name="Poon T.W."/>
            <person name="Priest M."/>
            <person name="Roberts A."/>
            <person name="Saif S."/>
            <person name="Shea T."/>
            <person name="Sykes S."/>
            <person name="Wortman J."/>
            <person name="Nusbaum C."/>
            <person name="Birren B."/>
        </authorList>
    </citation>
    <scope>NUCLEOTIDE SEQUENCE</scope>
    <source>
        <strain evidence="8">25433</strain>
    </source>
</reference>
<dbReference type="PROSITE" id="PS00059">
    <property type="entry name" value="ADH_ZINC"/>
    <property type="match status" value="1"/>
</dbReference>
<dbReference type="PANTHER" id="PTHR42813">
    <property type="entry name" value="ZINC-TYPE ALCOHOL DEHYDROGENASE-LIKE"/>
    <property type="match status" value="1"/>
</dbReference>